<name>A0A9P7GYQ8_9HYPO</name>
<evidence type="ECO:0000313" key="4">
    <source>
        <dbReference type="Proteomes" id="UP000782241"/>
    </source>
</evidence>
<dbReference type="InterPro" id="IPR001373">
    <property type="entry name" value="Cullin_N"/>
</dbReference>
<reference evidence="3" key="1">
    <citation type="submission" date="2021-04" db="EMBL/GenBank/DDBJ databases">
        <title>Draft genome of Fusarium avenaceum strain F156N33, isolated from an atmospheric sample in Virginia.</title>
        <authorList>
            <person name="Yang S."/>
            <person name="Vinatzer B.A."/>
            <person name="Coleman J."/>
        </authorList>
    </citation>
    <scope>NUCLEOTIDE SEQUENCE</scope>
    <source>
        <strain evidence="3">F156N33</strain>
    </source>
</reference>
<dbReference type="Pfam" id="PF00888">
    <property type="entry name" value="Cullin"/>
    <property type="match status" value="1"/>
</dbReference>
<evidence type="ECO:0000259" key="2">
    <source>
        <dbReference type="Pfam" id="PF00888"/>
    </source>
</evidence>
<evidence type="ECO:0000313" key="3">
    <source>
        <dbReference type="EMBL" id="KAG5659507.1"/>
    </source>
</evidence>
<dbReference type="GO" id="GO:0006511">
    <property type="term" value="P:ubiquitin-dependent protein catabolic process"/>
    <property type="evidence" value="ECO:0007669"/>
    <property type="project" value="InterPro"/>
</dbReference>
<feature type="domain" description="Cullin N-terminal" evidence="2">
    <location>
        <begin position="21"/>
        <end position="219"/>
    </location>
</feature>
<keyword evidence="4" id="KW-1185">Reference proteome</keyword>
<accession>A0A9P7GYQ8</accession>
<dbReference type="SUPFAM" id="SSF74788">
    <property type="entry name" value="Cullin repeat-like"/>
    <property type="match status" value="1"/>
</dbReference>
<comment type="similarity">
    <text evidence="1">Belongs to the cullin family.</text>
</comment>
<proteinExistence type="inferred from homology"/>
<gene>
    <name evidence="3" type="ORF">KAF25_002066</name>
</gene>
<dbReference type="EMBL" id="JAGPUO010000011">
    <property type="protein sequence ID" value="KAG5659507.1"/>
    <property type="molecule type" value="Genomic_DNA"/>
</dbReference>
<dbReference type="AlphaFoldDB" id="A0A9P7GYQ8"/>
<dbReference type="Gene3D" id="1.20.1310.10">
    <property type="entry name" value="Cullin Repeats"/>
    <property type="match status" value="1"/>
</dbReference>
<evidence type="ECO:0000256" key="1">
    <source>
        <dbReference type="ARBA" id="ARBA00006019"/>
    </source>
</evidence>
<dbReference type="GO" id="GO:0031625">
    <property type="term" value="F:ubiquitin protein ligase binding"/>
    <property type="evidence" value="ECO:0007669"/>
    <property type="project" value="InterPro"/>
</dbReference>
<dbReference type="Proteomes" id="UP000782241">
    <property type="component" value="Unassembled WGS sequence"/>
</dbReference>
<dbReference type="InterPro" id="IPR016159">
    <property type="entry name" value="Cullin_repeat-like_dom_sf"/>
</dbReference>
<sequence length="248" mass="28184">MEQMQHMTLPEAGDNTGLHAYLEERIAAIHRDPQFPLPPDAYMNFYSAVWRLMYHDPNADGRNRSAHLMAGAAIAYKNLAEFLAEHLQTVVQRLQSVESSLLLEAYVAEWDRYAAATNRLNRLLELINRHYVLRHIDEGKDGIYKIRTLHFVQWRAHVWDKISGSVIDAAQRTIEGGDEKAAALNNILERFASLRVDDSRSFDSDSRGSIRNKLEAAFIPEIEAHDRKIRQLKAAESGYGVGQTDVEG</sequence>
<organism evidence="3 4">
    <name type="scientific">Fusarium avenaceum</name>
    <dbReference type="NCBI Taxonomy" id="40199"/>
    <lineage>
        <taxon>Eukaryota</taxon>
        <taxon>Fungi</taxon>
        <taxon>Dikarya</taxon>
        <taxon>Ascomycota</taxon>
        <taxon>Pezizomycotina</taxon>
        <taxon>Sordariomycetes</taxon>
        <taxon>Hypocreomycetidae</taxon>
        <taxon>Hypocreales</taxon>
        <taxon>Nectriaceae</taxon>
        <taxon>Fusarium</taxon>
        <taxon>Fusarium tricinctum species complex</taxon>
    </lineage>
</organism>
<protein>
    <recommendedName>
        <fullName evidence="2">Cullin N-terminal domain-containing protein</fullName>
    </recommendedName>
</protein>
<comment type="caution">
    <text evidence="3">The sequence shown here is derived from an EMBL/GenBank/DDBJ whole genome shotgun (WGS) entry which is preliminary data.</text>
</comment>